<accession>A0A8J2Z673</accession>
<evidence type="ECO:0000259" key="2">
    <source>
        <dbReference type="Pfam" id="PF21821"/>
    </source>
</evidence>
<feature type="domain" description="Dit-like phage tail protein N-terminal" evidence="2">
    <location>
        <begin position="31"/>
        <end position="161"/>
    </location>
</feature>
<evidence type="ECO:0000313" key="3">
    <source>
        <dbReference type="EMBL" id="GGG03944.1"/>
    </source>
</evidence>
<reference evidence="3" key="1">
    <citation type="journal article" date="2014" name="Int. J. Syst. Evol. Microbiol.">
        <title>Complete genome sequence of Corynebacterium casei LMG S-19264T (=DSM 44701T), isolated from a smear-ripened cheese.</title>
        <authorList>
            <consortium name="US DOE Joint Genome Institute (JGI-PGF)"/>
            <person name="Walter F."/>
            <person name="Albersmeier A."/>
            <person name="Kalinowski J."/>
            <person name="Ruckert C."/>
        </authorList>
    </citation>
    <scope>NUCLEOTIDE SEQUENCE</scope>
    <source>
        <strain evidence="3">CGMCC 1.15758</strain>
    </source>
</reference>
<protein>
    <recommendedName>
        <fullName evidence="2">Dit-like phage tail protein N-terminal domain-containing protein</fullName>
    </recommendedName>
</protein>
<sequence length="211" mass="23078">MPLISDIEGIIFGKGNISLQDSNNIIVMTGVDLWTAEQHKIKVKTTHYPIEDGSSITDNAYKKPSKITLTGFVSNLKVLTPEIPFLFGSIGYVSTQKVKTAWQQIKALANAREPLTVITTVDKYENMLITEVDTSSMDKNTGTSLMFKLELTELNTVTSKSLSPSVLRGDNNPVKNMTEKVNGGTRNSPTLPAEKTLSILKGIGQYAQKAL</sequence>
<dbReference type="Pfam" id="PF21821">
    <property type="entry name" value="Dit_like"/>
    <property type="match status" value="1"/>
</dbReference>
<dbReference type="Proteomes" id="UP000636949">
    <property type="component" value="Unassembled WGS sequence"/>
</dbReference>
<dbReference type="OrthoDB" id="9814225at2"/>
<dbReference type="EMBL" id="BMJS01000029">
    <property type="protein sequence ID" value="GGG03944.1"/>
    <property type="molecule type" value="Genomic_DNA"/>
</dbReference>
<evidence type="ECO:0000313" key="4">
    <source>
        <dbReference type="Proteomes" id="UP000636949"/>
    </source>
</evidence>
<name>A0A8J2Z673_9GAMM</name>
<feature type="region of interest" description="Disordered" evidence="1">
    <location>
        <begin position="162"/>
        <end position="190"/>
    </location>
</feature>
<gene>
    <name evidence="3" type="ORF">GCM10010995_21770</name>
</gene>
<evidence type="ECO:0000256" key="1">
    <source>
        <dbReference type="SAM" id="MobiDB-lite"/>
    </source>
</evidence>
<organism evidence="3 4">
    <name type="scientific">Cysteiniphilum litorale</name>
    <dbReference type="NCBI Taxonomy" id="2056700"/>
    <lineage>
        <taxon>Bacteria</taxon>
        <taxon>Pseudomonadati</taxon>
        <taxon>Pseudomonadota</taxon>
        <taxon>Gammaproteobacteria</taxon>
        <taxon>Thiotrichales</taxon>
        <taxon>Fastidiosibacteraceae</taxon>
        <taxon>Cysteiniphilum</taxon>
    </lineage>
</organism>
<comment type="caution">
    <text evidence="3">The sequence shown here is derived from an EMBL/GenBank/DDBJ whole genome shotgun (WGS) entry which is preliminary data.</text>
</comment>
<dbReference type="AlphaFoldDB" id="A0A8J2Z673"/>
<proteinExistence type="predicted"/>
<dbReference type="RefSeq" id="WP_117003502.1">
    <property type="nucleotide sequence ID" value="NZ_BMJS01000029.1"/>
</dbReference>
<reference evidence="3" key="2">
    <citation type="submission" date="2020-09" db="EMBL/GenBank/DDBJ databases">
        <authorList>
            <person name="Sun Q."/>
            <person name="Zhou Y."/>
        </authorList>
    </citation>
    <scope>NUCLEOTIDE SEQUENCE</scope>
    <source>
        <strain evidence="3">CGMCC 1.15758</strain>
    </source>
</reference>
<keyword evidence="4" id="KW-1185">Reference proteome</keyword>
<dbReference type="InterPro" id="IPR048494">
    <property type="entry name" value="Dit-like_N"/>
</dbReference>